<organism evidence="2 3">
    <name type="scientific">Mycobacterium seoulense</name>
    <dbReference type="NCBI Taxonomy" id="386911"/>
    <lineage>
        <taxon>Bacteria</taxon>
        <taxon>Bacillati</taxon>
        <taxon>Actinomycetota</taxon>
        <taxon>Actinomycetes</taxon>
        <taxon>Mycobacteriales</taxon>
        <taxon>Mycobacteriaceae</taxon>
        <taxon>Mycobacterium</taxon>
    </lineage>
</organism>
<proteinExistence type="predicted"/>
<keyword evidence="3" id="KW-1185">Reference proteome</keyword>
<evidence type="ECO:0000313" key="3">
    <source>
        <dbReference type="Proteomes" id="UP000466632"/>
    </source>
</evidence>
<dbReference type="AlphaFoldDB" id="A0A7I7NX77"/>
<dbReference type="KEGG" id="mseo:MSEO_15440"/>
<dbReference type="RefSeq" id="WP_163678150.1">
    <property type="nucleotide sequence ID" value="NZ_AP022582.1"/>
</dbReference>
<gene>
    <name evidence="2" type="ORF">MSEO_15440</name>
</gene>
<feature type="region of interest" description="Disordered" evidence="1">
    <location>
        <begin position="58"/>
        <end position="82"/>
    </location>
</feature>
<sequence>MNELIPLSVLALDTGTTAAELERRHADRTLPDHLGRVCVDAELARELIAAERARVEGHAQYRRQARQTQREKVAATHPRRRVKAITEHQAQLREKGLIDADMSAFAVMGSGDTQASLDGYASRRMDAWLRGESTGGRYTIGKD</sequence>
<dbReference type="Proteomes" id="UP000466632">
    <property type="component" value="Chromosome"/>
</dbReference>
<evidence type="ECO:0000313" key="2">
    <source>
        <dbReference type="EMBL" id="BBY01045.1"/>
    </source>
</evidence>
<evidence type="ECO:0000256" key="1">
    <source>
        <dbReference type="SAM" id="MobiDB-lite"/>
    </source>
</evidence>
<name>A0A7I7NX77_9MYCO</name>
<dbReference type="EMBL" id="AP022582">
    <property type="protein sequence ID" value="BBY01045.1"/>
    <property type="molecule type" value="Genomic_DNA"/>
</dbReference>
<protein>
    <submittedName>
        <fullName evidence="2">Uncharacterized protein</fullName>
    </submittedName>
</protein>
<reference evidence="2 3" key="1">
    <citation type="journal article" date="2019" name="Emerg. Microbes Infect.">
        <title>Comprehensive subspecies identification of 175 nontuberculous mycobacteria species based on 7547 genomic profiles.</title>
        <authorList>
            <person name="Matsumoto Y."/>
            <person name="Kinjo T."/>
            <person name="Motooka D."/>
            <person name="Nabeya D."/>
            <person name="Jung N."/>
            <person name="Uechi K."/>
            <person name="Horii T."/>
            <person name="Iida T."/>
            <person name="Fujita J."/>
            <person name="Nakamura S."/>
        </authorList>
    </citation>
    <scope>NUCLEOTIDE SEQUENCE [LARGE SCALE GENOMIC DNA]</scope>
    <source>
        <strain evidence="2 3">JCM 16018</strain>
    </source>
</reference>
<accession>A0A7I7NX77</accession>